<dbReference type="GeneID" id="17261975"/>
<evidence type="ECO:0008006" key="3">
    <source>
        <dbReference type="Google" id="ProtNLM"/>
    </source>
</evidence>
<accession>A0A0D3IX41</accession>
<reference evidence="1" key="2">
    <citation type="submission" date="2024-10" db="UniProtKB">
        <authorList>
            <consortium name="EnsemblProtists"/>
        </authorList>
    </citation>
    <scope>IDENTIFICATION</scope>
</reference>
<dbReference type="KEGG" id="ehx:EMIHUDRAFT_245542"/>
<reference evidence="2" key="1">
    <citation type="journal article" date="2013" name="Nature">
        <title>Pan genome of the phytoplankton Emiliania underpins its global distribution.</title>
        <authorList>
            <person name="Read B.A."/>
            <person name="Kegel J."/>
            <person name="Klute M.J."/>
            <person name="Kuo A."/>
            <person name="Lefebvre S.C."/>
            <person name="Maumus F."/>
            <person name="Mayer C."/>
            <person name="Miller J."/>
            <person name="Monier A."/>
            <person name="Salamov A."/>
            <person name="Young J."/>
            <person name="Aguilar M."/>
            <person name="Claverie J.M."/>
            <person name="Frickenhaus S."/>
            <person name="Gonzalez K."/>
            <person name="Herman E.K."/>
            <person name="Lin Y.C."/>
            <person name="Napier J."/>
            <person name="Ogata H."/>
            <person name="Sarno A.F."/>
            <person name="Shmutz J."/>
            <person name="Schroeder D."/>
            <person name="de Vargas C."/>
            <person name="Verret F."/>
            <person name="von Dassow P."/>
            <person name="Valentin K."/>
            <person name="Van de Peer Y."/>
            <person name="Wheeler G."/>
            <person name="Dacks J.B."/>
            <person name="Delwiche C.F."/>
            <person name="Dyhrman S.T."/>
            <person name="Glockner G."/>
            <person name="John U."/>
            <person name="Richards T."/>
            <person name="Worden A.Z."/>
            <person name="Zhang X."/>
            <person name="Grigoriev I.V."/>
            <person name="Allen A.E."/>
            <person name="Bidle K."/>
            <person name="Borodovsky M."/>
            <person name="Bowler C."/>
            <person name="Brownlee C."/>
            <person name="Cock J.M."/>
            <person name="Elias M."/>
            <person name="Gladyshev V.N."/>
            <person name="Groth M."/>
            <person name="Guda C."/>
            <person name="Hadaegh A."/>
            <person name="Iglesias-Rodriguez M.D."/>
            <person name="Jenkins J."/>
            <person name="Jones B.M."/>
            <person name="Lawson T."/>
            <person name="Leese F."/>
            <person name="Lindquist E."/>
            <person name="Lobanov A."/>
            <person name="Lomsadze A."/>
            <person name="Malik S.B."/>
            <person name="Marsh M.E."/>
            <person name="Mackinder L."/>
            <person name="Mock T."/>
            <person name="Mueller-Roeber B."/>
            <person name="Pagarete A."/>
            <person name="Parker M."/>
            <person name="Probert I."/>
            <person name="Quesneville H."/>
            <person name="Raines C."/>
            <person name="Rensing S.A."/>
            <person name="Riano-Pachon D.M."/>
            <person name="Richier S."/>
            <person name="Rokitta S."/>
            <person name="Shiraiwa Y."/>
            <person name="Soanes D.M."/>
            <person name="van der Giezen M."/>
            <person name="Wahlund T.M."/>
            <person name="Williams B."/>
            <person name="Wilson W."/>
            <person name="Wolfe G."/>
            <person name="Wurch L.L."/>
        </authorList>
    </citation>
    <scope>NUCLEOTIDE SEQUENCE</scope>
</reference>
<proteinExistence type="predicted"/>
<dbReference type="Gene3D" id="3.40.50.1380">
    <property type="entry name" value="Methylglyoxal synthase-like domain"/>
    <property type="match status" value="1"/>
</dbReference>
<keyword evidence="2" id="KW-1185">Reference proteome</keyword>
<organism evidence="1 2">
    <name type="scientific">Emiliania huxleyi (strain CCMP1516)</name>
    <dbReference type="NCBI Taxonomy" id="280463"/>
    <lineage>
        <taxon>Eukaryota</taxon>
        <taxon>Haptista</taxon>
        <taxon>Haptophyta</taxon>
        <taxon>Prymnesiophyceae</taxon>
        <taxon>Isochrysidales</taxon>
        <taxon>Noelaerhabdaceae</taxon>
        <taxon>Emiliania</taxon>
    </lineage>
</organism>
<dbReference type="InterPro" id="IPR036914">
    <property type="entry name" value="MGS-like_dom_sf"/>
</dbReference>
<dbReference type="SUPFAM" id="SSF52335">
    <property type="entry name" value="Methylglyoxal synthase-like"/>
    <property type="match status" value="1"/>
</dbReference>
<dbReference type="PaxDb" id="2903-EOD15826"/>
<evidence type="ECO:0000313" key="1">
    <source>
        <dbReference type="EnsemblProtists" id="EOD15826"/>
    </source>
</evidence>
<dbReference type="EnsemblProtists" id="EOD15826">
    <property type="protein sequence ID" value="EOD15826"/>
    <property type="gene ID" value="EMIHUDRAFT_245542"/>
</dbReference>
<sequence length="60" mass="6626">MRVDDLGGMIFFTDPLDPHPHIHDVLALIRMADLHNIMHASNPSTGDALLSVLEKGLPLR</sequence>
<dbReference type="Proteomes" id="UP000013827">
    <property type="component" value="Unassembled WGS sequence"/>
</dbReference>
<dbReference type="HOGENOM" id="CLU_2946489_0_0_1"/>
<dbReference type="AlphaFoldDB" id="A0A0D3IX41"/>
<evidence type="ECO:0000313" key="2">
    <source>
        <dbReference type="Proteomes" id="UP000013827"/>
    </source>
</evidence>
<dbReference type="RefSeq" id="XP_005768255.1">
    <property type="nucleotide sequence ID" value="XM_005768198.1"/>
</dbReference>
<protein>
    <recommendedName>
        <fullName evidence="3">Methylglyoxal synthase</fullName>
    </recommendedName>
</protein>
<name>A0A0D3IX41_EMIH1</name>